<dbReference type="EMBL" id="AMZH03011991">
    <property type="protein sequence ID" value="RRT51863.1"/>
    <property type="molecule type" value="Genomic_DNA"/>
</dbReference>
<reference evidence="2 3" key="1">
    <citation type="journal article" date="2014" name="Agronomy (Basel)">
        <title>A Draft Genome Sequence for Ensete ventricosum, the Drought-Tolerant Tree Against Hunger.</title>
        <authorList>
            <person name="Harrison J."/>
            <person name="Moore K.A."/>
            <person name="Paszkiewicz K."/>
            <person name="Jones T."/>
            <person name="Grant M."/>
            <person name="Ambacheew D."/>
            <person name="Muzemil S."/>
            <person name="Studholme D.J."/>
        </authorList>
    </citation>
    <scope>NUCLEOTIDE SEQUENCE [LARGE SCALE GENOMIC DNA]</scope>
</reference>
<proteinExistence type="predicted"/>
<protein>
    <submittedName>
        <fullName evidence="2">Uncharacterized protein</fullName>
    </submittedName>
</protein>
<accession>A0A426YJH3</accession>
<dbReference type="AlphaFoldDB" id="A0A426YJH3"/>
<organism evidence="2 3">
    <name type="scientific">Ensete ventricosum</name>
    <name type="common">Abyssinian banana</name>
    <name type="synonym">Musa ensete</name>
    <dbReference type="NCBI Taxonomy" id="4639"/>
    <lineage>
        <taxon>Eukaryota</taxon>
        <taxon>Viridiplantae</taxon>
        <taxon>Streptophyta</taxon>
        <taxon>Embryophyta</taxon>
        <taxon>Tracheophyta</taxon>
        <taxon>Spermatophyta</taxon>
        <taxon>Magnoliopsida</taxon>
        <taxon>Liliopsida</taxon>
        <taxon>Zingiberales</taxon>
        <taxon>Musaceae</taxon>
        <taxon>Ensete</taxon>
    </lineage>
</organism>
<dbReference type="PROSITE" id="PS51257">
    <property type="entry name" value="PROKAR_LIPOPROTEIN"/>
    <property type="match status" value="1"/>
</dbReference>
<gene>
    <name evidence="2" type="ORF">B296_00022188</name>
</gene>
<sequence>MFIEERHMLGVFMPTVFTAACGATLAFSAMFVWAALVARRPVSSVECPVEDEYGNIESAGDEGLEGELHNVSDATDHPKNSSDMMLKRRKTARCSSA</sequence>
<feature type="compositionally biased region" description="Basic and acidic residues" evidence="1">
    <location>
        <begin position="68"/>
        <end position="80"/>
    </location>
</feature>
<evidence type="ECO:0000313" key="2">
    <source>
        <dbReference type="EMBL" id="RRT51863.1"/>
    </source>
</evidence>
<evidence type="ECO:0000313" key="3">
    <source>
        <dbReference type="Proteomes" id="UP000287651"/>
    </source>
</evidence>
<name>A0A426YJH3_ENSVE</name>
<dbReference type="Proteomes" id="UP000287651">
    <property type="component" value="Unassembled WGS sequence"/>
</dbReference>
<feature type="region of interest" description="Disordered" evidence="1">
    <location>
        <begin position="68"/>
        <end position="97"/>
    </location>
</feature>
<feature type="compositionally biased region" description="Basic residues" evidence="1">
    <location>
        <begin position="87"/>
        <end position="97"/>
    </location>
</feature>
<evidence type="ECO:0000256" key="1">
    <source>
        <dbReference type="SAM" id="MobiDB-lite"/>
    </source>
</evidence>
<comment type="caution">
    <text evidence="2">The sequence shown here is derived from an EMBL/GenBank/DDBJ whole genome shotgun (WGS) entry which is preliminary data.</text>
</comment>